<evidence type="ECO:0000256" key="1">
    <source>
        <dbReference type="SAM" id="MobiDB-lite"/>
    </source>
</evidence>
<dbReference type="Proteomes" id="UP001303046">
    <property type="component" value="Unassembled WGS sequence"/>
</dbReference>
<gene>
    <name evidence="3" type="primary">Necator_chrV.g17786</name>
    <name evidence="3" type="ORF">RB195_012996</name>
</gene>
<sequence>MMKLLVLIVLAITVFGLPPDGNMPDIPGVSTESMAKLRQMLNPRPANHEAFKQVIEKWKSTLSDTEKAAANAHEEQMKKHKGPPGKQTS</sequence>
<feature type="compositionally biased region" description="Basic and acidic residues" evidence="1">
    <location>
        <begin position="63"/>
        <end position="77"/>
    </location>
</feature>
<feature type="region of interest" description="Disordered" evidence="1">
    <location>
        <begin position="63"/>
        <end position="89"/>
    </location>
</feature>
<accession>A0ABR1DTJ1</accession>
<evidence type="ECO:0000313" key="4">
    <source>
        <dbReference type="Proteomes" id="UP001303046"/>
    </source>
</evidence>
<proteinExistence type="predicted"/>
<evidence type="ECO:0000313" key="3">
    <source>
        <dbReference type="EMBL" id="KAK6753742.1"/>
    </source>
</evidence>
<feature type="signal peptide" evidence="2">
    <location>
        <begin position="1"/>
        <end position="16"/>
    </location>
</feature>
<organism evidence="3 4">
    <name type="scientific">Necator americanus</name>
    <name type="common">Human hookworm</name>
    <dbReference type="NCBI Taxonomy" id="51031"/>
    <lineage>
        <taxon>Eukaryota</taxon>
        <taxon>Metazoa</taxon>
        <taxon>Ecdysozoa</taxon>
        <taxon>Nematoda</taxon>
        <taxon>Chromadorea</taxon>
        <taxon>Rhabditida</taxon>
        <taxon>Rhabditina</taxon>
        <taxon>Rhabditomorpha</taxon>
        <taxon>Strongyloidea</taxon>
        <taxon>Ancylostomatidae</taxon>
        <taxon>Bunostominae</taxon>
        <taxon>Necator</taxon>
    </lineage>
</organism>
<evidence type="ECO:0000256" key="2">
    <source>
        <dbReference type="SAM" id="SignalP"/>
    </source>
</evidence>
<feature type="chain" id="PRO_5047521516" description="SXP/RAL-2 family protein Ani s 5-like cation-binding domain-containing protein" evidence="2">
    <location>
        <begin position="17"/>
        <end position="89"/>
    </location>
</feature>
<dbReference type="EMBL" id="JAVFWL010000005">
    <property type="protein sequence ID" value="KAK6753742.1"/>
    <property type="molecule type" value="Genomic_DNA"/>
</dbReference>
<protein>
    <recommendedName>
        <fullName evidence="5">SXP/RAL-2 family protein Ani s 5-like cation-binding domain-containing protein</fullName>
    </recommendedName>
</protein>
<name>A0ABR1DTJ1_NECAM</name>
<comment type="caution">
    <text evidence="3">The sequence shown here is derived from an EMBL/GenBank/DDBJ whole genome shotgun (WGS) entry which is preliminary data.</text>
</comment>
<keyword evidence="4" id="KW-1185">Reference proteome</keyword>
<evidence type="ECO:0008006" key="5">
    <source>
        <dbReference type="Google" id="ProtNLM"/>
    </source>
</evidence>
<keyword evidence="2" id="KW-0732">Signal</keyword>
<reference evidence="3 4" key="1">
    <citation type="submission" date="2023-08" db="EMBL/GenBank/DDBJ databases">
        <title>A Necator americanus chromosomal reference genome.</title>
        <authorList>
            <person name="Ilik V."/>
            <person name="Petrzelkova K.J."/>
            <person name="Pardy F."/>
            <person name="Fuh T."/>
            <person name="Niatou-Singa F.S."/>
            <person name="Gouil Q."/>
            <person name="Baker L."/>
            <person name="Ritchie M.E."/>
            <person name="Jex A.R."/>
            <person name="Gazzola D."/>
            <person name="Li H."/>
            <person name="Toshio Fujiwara R."/>
            <person name="Zhan B."/>
            <person name="Aroian R.V."/>
            <person name="Pafco B."/>
            <person name="Schwarz E.M."/>
        </authorList>
    </citation>
    <scope>NUCLEOTIDE SEQUENCE [LARGE SCALE GENOMIC DNA]</scope>
    <source>
        <strain evidence="3 4">Aroian</strain>
        <tissue evidence="3">Whole animal</tissue>
    </source>
</reference>